<comment type="caution">
    <text evidence="2">The sequence shown here is derived from an EMBL/GenBank/DDBJ whole genome shotgun (WGS) entry which is preliminary data.</text>
</comment>
<sequence length="669" mass="74925">MPFPRIMTKRSILRLRTAVSPWISFVSARKVNLTLDFPHCSSDVTFNPLSLHFPSLPAICLLRSYSQPCRAAHHGGMQSNVPLSVPYRPLYCRSLCRVAFKETEDQDEHLCNSRSYEGNLNETRNITNQVDASIAAEFGDLAEDINSSGLGEGQRDSRETYGKAQNVKEMQESVQYLECLLKEHETSESDDDHKIGALCLRLAQLYASKDEDPDKILVYGQRAFKILGTPEISLDSATCLELVGCAYHKKGEYEKAVTHLERAAFILDNLKTTVKEEEMGGLQYAVQAHLGQSNMALGRIGEAMVNFQVALAIDERLLNSQDPKLGKIYHQIAQAFMQVQDLHEALVLCLKALPIYMNCYGSVSFEVAELRKLLSAIYYGLDDFENALSEHQITRQIFEACKKPEEVASMDLASGEVFLCLDKYAQAITKLKDVVKQTTPFNHCHAQALVLLAKAYAFSKKKKSAITYCKQALEVLQNNIQSVKAGASSVELALVFQQLDEIEQSLSTFKMGLEIYQKYPEERPAIAFIEGQIGLIYLRSGRTQEALPYLEKSLASKEVVLGLKNTELLEVYNHLGRAYMNLGKFEEALMKLEAGRRVADESDITNDPALVTLFNNLATAYLNLGRLDDAISTQKLLVHIMKRTGLKTEIQLEDAEQKLMSMLKAANKD</sequence>
<evidence type="ECO:0008006" key="4">
    <source>
        <dbReference type="Google" id="ProtNLM"/>
    </source>
</evidence>
<dbReference type="PROSITE" id="PS50005">
    <property type="entry name" value="TPR"/>
    <property type="match status" value="1"/>
</dbReference>
<dbReference type="Proteomes" id="UP000825935">
    <property type="component" value="Chromosome 14"/>
</dbReference>
<dbReference type="PANTHER" id="PTHR47459:SF1">
    <property type="entry name" value="KINESIN LIGHT CHAIN-RELATED"/>
    <property type="match status" value="1"/>
</dbReference>
<name>A0A8T2T9R2_CERRI</name>
<evidence type="ECO:0000313" key="2">
    <source>
        <dbReference type="EMBL" id="KAH7415689.1"/>
    </source>
</evidence>
<protein>
    <recommendedName>
        <fullName evidence="4">MalT-like TPR region domain-containing protein</fullName>
    </recommendedName>
</protein>
<dbReference type="OrthoDB" id="626167at2759"/>
<keyword evidence="3" id="KW-1185">Reference proteome</keyword>
<keyword evidence="1" id="KW-0802">TPR repeat</keyword>
<dbReference type="PANTHER" id="PTHR47459">
    <property type="entry name" value="KINESIN LIGHT CHAIN-RELATED"/>
    <property type="match status" value="1"/>
</dbReference>
<dbReference type="AlphaFoldDB" id="A0A8T2T9R2"/>
<dbReference type="InterPro" id="IPR019734">
    <property type="entry name" value="TPR_rpt"/>
</dbReference>
<dbReference type="OMA" id="CIANAYG"/>
<dbReference type="InterPro" id="IPR011990">
    <property type="entry name" value="TPR-like_helical_dom_sf"/>
</dbReference>
<evidence type="ECO:0000313" key="3">
    <source>
        <dbReference type="Proteomes" id="UP000825935"/>
    </source>
</evidence>
<dbReference type="EMBL" id="CM035419">
    <property type="protein sequence ID" value="KAH7415689.1"/>
    <property type="molecule type" value="Genomic_DNA"/>
</dbReference>
<gene>
    <name evidence="2" type="ORF">KP509_14G056800</name>
</gene>
<organism evidence="2 3">
    <name type="scientific">Ceratopteris richardii</name>
    <name type="common">Triangle waterfern</name>
    <dbReference type="NCBI Taxonomy" id="49495"/>
    <lineage>
        <taxon>Eukaryota</taxon>
        <taxon>Viridiplantae</taxon>
        <taxon>Streptophyta</taxon>
        <taxon>Embryophyta</taxon>
        <taxon>Tracheophyta</taxon>
        <taxon>Polypodiopsida</taxon>
        <taxon>Polypodiidae</taxon>
        <taxon>Polypodiales</taxon>
        <taxon>Pteridineae</taxon>
        <taxon>Pteridaceae</taxon>
        <taxon>Parkerioideae</taxon>
        <taxon>Ceratopteris</taxon>
    </lineage>
</organism>
<proteinExistence type="predicted"/>
<accession>A0A8T2T9R2</accession>
<feature type="repeat" description="TPR" evidence="1">
    <location>
        <begin position="569"/>
        <end position="602"/>
    </location>
</feature>
<dbReference type="Pfam" id="PF13424">
    <property type="entry name" value="TPR_12"/>
    <property type="match status" value="2"/>
</dbReference>
<evidence type="ECO:0000256" key="1">
    <source>
        <dbReference type="PROSITE-ProRule" id="PRU00339"/>
    </source>
</evidence>
<reference evidence="2" key="1">
    <citation type="submission" date="2021-08" db="EMBL/GenBank/DDBJ databases">
        <title>WGS assembly of Ceratopteris richardii.</title>
        <authorList>
            <person name="Marchant D.B."/>
            <person name="Chen G."/>
            <person name="Jenkins J."/>
            <person name="Shu S."/>
            <person name="Leebens-Mack J."/>
            <person name="Grimwood J."/>
            <person name="Schmutz J."/>
            <person name="Soltis P."/>
            <person name="Soltis D."/>
            <person name="Chen Z.-H."/>
        </authorList>
    </citation>
    <scope>NUCLEOTIDE SEQUENCE</scope>
    <source>
        <strain evidence="2">Whitten #5841</strain>
        <tissue evidence="2">Leaf</tissue>
    </source>
</reference>
<dbReference type="PRINTS" id="PR00381">
    <property type="entry name" value="KINESINLIGHT"/>
</dbReference>
<dbReference type="Gene3D" id="1.25.40.10">
    <property type="entry name" value="Tetratricopeptide repeat domain"/>
    <property type="match status" value="4"/>
</dbReference>
<dbReference type="Pfam" id="PF13181">
    <property type="entry name" value="TPR_8"/>
    <property type="match status" value="2"/>
</dbReference>
<dbReference type="SMART" id="SM00028">
    <property type="entry name" value="TPR"/>
    <property type="match status" value="9"/>
</dbReference>
<dbReference type="SUPFAM" id="SSF48452">
    <property type="entry name" value="TPR-like"/>
    <property type="match status" value="2"/>
</dbReference>